<reference evidence="3 6" key="2">
    <citation type="submission" date="2023-08" db="EMBL/GenBank/DDBJ databases">
        <title>Genomic surveillance of Staphylococcus haemolyticus neonatal outbreak in southern France.</title>
        <authorList>
            <person name="Magnan C."/>
            <person name="Morsli M."/>
            <person name="Thiery B."/>
            <person name="Salipante F."/>
            <person name="Attar J."/>
            <person name="Massimo D.M."/>
            <person name="Ory J."/>
            <person name="Pantel A."/>
            <person name="Lavigne J.-P."/>
        </authorList>
    </citation>
    <scope>NUCLEOTIDE SEQUENCE [LARGE SCALE GENOMIC DNA]</scope>
    <source>
        <strain evidence="3 6">NSH026</strain>
    </source>
</reference>
<dbReference type="RefSeq" id="WP_037552428.1">
    <property type="nucleotide sequence ID" value="NZ_CAJCGD010000005.1"/>
</dbReference>
<reference evidence="4 5" key="1">
    <citation type="submission" date="2017-12" db="EMBL/GenBank/DDBJ databases">
        <title>FDA dAtabase for Regulatory Grade micrObial Sequences (FDA-ARGOS): Supporting development and validation of Infectious Disease Dx tests.</title>
        <authorList>
            <person name="Hoffmann M."/>
            <person name="Allard M."/>
            <person name="Evans P."/>
            <person name="Brown E."/>
            <person name="Tallon L."/>
            <person name="Sadzewicz L."/>
            <person name="Sengamalay N."/>
            <person name="Ott S."/>
            <person name="Godinez A."/>
            <person name="Nagaraj S."/>
            <person name="Vavikolanu K."/>
            <person name="Aluvathingal J."/>
            <person name="Nadendla S."/>
            <person name="Sichtig H."/>
        </authorList>
    </citation>
    <scope>NUCLEOTIDE SEQUENCE [LARGE SCALE GENOMIC DNA]</scope>
    <source>
        <strain evidence="4 5">FDAARGOS_148</strain>
    </source>
</reference>
<evidence type="ECO:0000313" key="6">
    <source>
        <dbReference type="Proteomes" id="UP001269271"/>
    </source>
</evidence>
<dbReference type="EMBL" id="LORN02000015">
    <property type="protein sequence ID" value="PNN20221.1"/>
    <property type="molecule type" value="Genomic_DNA"/>
</dbReference>
<comment type="caution">
    <text evidence="4">The sequence shown here is derived from an EMBL/GenBank/DDBJ whole genome shotgun (WGS) entry which is preliminary data.</text>
</comment>
<protein>
    <recommendedName>
        <fullName evidence="1 2">Protein VraC</fullName>
    </recommendedName>
</protein>
<dbReference type="EMBL" id="JAVSOO010000031">
    <property type="protein sequence ID" value="MDT4287388.1"/>
    <property type="molecule type" value="Genomic_DNA"/>
</dbReference>
<dbReference type="PIRSF" id="PIRSF032370">
    <property type="entry name" value="UCP032370_VraC"/>
    <property type="match status" value="1"/>
</dbReference>
<evidence type="ECO:0000313" key="5">
    <source>
        <dbReference type="Proteomes" id="UP000053523"/>
    </source>
</evidence>
<dbReference type="InterPro" id="IPR016994">
    <property type="entry name" value="UCP032370_VraC"/>
</dbReference>
<name>A0A2J9WZH7_STAHA</name>
<accession>A0A2J9WZH7</accession>
<keyword evidence="6" id="KW-1185">Reference proteome</keyword>
<evidence type="ECO:0000313" key="3">
    <source>
        <dbReference type="EMBL" id="MDT4287388.1"/>
    </source>
</evidence>
<evidence type="ECO:0000256" key="1">
    <source>
        <dbReference type="ARBA" id="ARBA00013751"/>
    </source>
</evidence>
<organism evidence="4 5">
    <name type="scientific">Staphylococcus haemolyticus</name>
    <dbReference type="NCBI Taxonomy" id="1283"/>
    <lineage>
        <taxon>Bacteria</taxon>
        <taxon>Bacillati</taxon>
        <taxon>Bacillota</taxon>
        <taxon>Bacilli</taxon>
        <taxon>Bacillales</taxon>
        <taxon>Staphylococcaceae</taxon>
        <taxon>Staphylococcus</taxon>
    </lineage>
</organism>
<evidence type="ECO:0000313" key="4">
    <source>
        <dbReference type="EMBL" id="PNN20221.1"/>
    </source>
</evidence>
<sequence length="126" mass="15035">MQYSLKSGANETREFKFHSEDVRIYCSVIGKEYDGTVPPLMCAKLWPKFKMFQIFKGEAIRLVRTNVEMFENLESDIQYYAYLTHKKSEKVKRFNRFIFKLEINKNNKICMIIEQTFISEDGIYGF</sequence>
<evidence type="ECO:0000256" key="2">
    <source>
        <dbReference type="PIRNR" id="PIRNR032370"/>
    </source>
</evidence>
<dbReference type="Proteomes" id="UP001269271">
    <property type="component" value="Unassembled WGS sequence"/>
</dbReference>
<gene>
    <name evidence="4" type="ORF">AL503_005215</name>
    <name evidence="3" type="ORF">RO950_10390</name>
</gene>
<dbReference type="AlphaFoldDB" id="A0A2J9WZH7"/>
<dbReference type="Proteomes" id="UP000053523">
    <property type="component" value="Unassembled WGS sequence"/>
</dbReference>
<proteinExistence type="predicted"/>